<feature type="compositionally biased region" description="Basic and acidic residues" evidence="1">
    <location>
        <begin position="462"/>
        <end position="473"/>
    </location>
</feature>
<evidence type="ECO:0000313" key="3">
    <source>
        <dbReference type="EMBL" id="OYO08692.1"/>
    </source>
</evidence>
<dbReference type="EMBL" id="NMVO01000018">
    <property type="protein sequence ID" value="OYO08692.1"/>
    <property type="molecule type" value="Genomic_DNA"/>
</dbReference>
<proteinExistence type="predicted"/>
<feature type="transmembrane region" description="Helical" evidence="2">
    <location>
        <begin position="169"/>
        <end position="186"/>
    </location>
</feature>
<dbReference type="Proteomes" id="UP000215896">
    <property type="component" value="Unassembled WGS sequence"/>
</dbReference>
<feature type="transmembrane region" description="Helical" evidence="2">
    <location>
        <begin position="12"/>
        <end position="32"/>
    </location>
</feature>
<feature type="transmembrane region" description="Helical" evidence="2">
    <location>
        <begin position="363"/>
        <end position="386"/>
    </location>
</feature>
<protein>
    <recommendedName>
        <fullName evidence="5">Oligosaccharide repeat unit polymerase</fullName>
    </recommendedName>
</protein>
<dbReference type="AlphaFoldDB" id="A0A255FZN2"/>
<keyword evidence="4" id="KW-1185">Reference proteome</keyword>
<comment type="caution">
    <text evidence="3">The sequence shown here is derived from an EMBL/GenBank/DDBJ whole genome shotgun (WGS) entry which is preliminary data.</text>
</comment>
<feature type="transmembrane region" description="Helical" evidence="2">
    <location>
        <begin position="218"/>
        <end position="235"/>
    </location>
</feature>
<feature type="transmembrane region" description="Helical" evidence="2">
    <location>
        <begin position="44"/>
        <end position="64"/>
    </location>
</feature>
<feature type="transmembrane region" description="Helical" evidence="2">
    <location>
        <begin position="240"/>
        <end position="257"/>
    </location>
</feature>
<dbReference type="RefSeq" id="WP_094406895.1">
    <property type="nucleotide sequence ID" value="NZ_NMVO01000018.1"/>
</dbReference>
<feature type="transmembrane region" description="Helical" evidence="2">
    <location>
        <begin position="130"/>
        <end position="149"/>
    </location>
</feature>
<feature type="transmembrane region" description="Helical" evidence="2">
    <location>
        <begin position="193"/>
        <end position="212"/>
    </location>
</feature>
<keyword evidence="2" id="KW-1133">Transmembrane helix</keyword>
<accession>A0A255FZN2</accession>
<evidence type="ECO:0000256" key="2">
    <source>
        <dbReference type="SAM" id="Phobius"/>
    </source>
</evidence>
<feature type="transmembrane region" description="Helical" evidence="2">
    <location>
        <begin position="84"/>
        <end position="110"/>
    </location>
</feature>
<evidence type="ECO:0000256" key="1">
    <source>
        <dbReference type="SAM" id="MobiDB-lite"/>
    </source>
</evidence>
<keyword evidence="2" id="KW-0812">Transmembrane</keyword>
<sequence>MSPDPAIELAPGLGVLLVAAGLLVLAVAGLRARGLLRILLVGQAVYWAIGYLGRAIVLLTVQPRPAFADNLADPRLYQVGYDRGVAAVLTLIVPGIWCYALLALILVEVLRARRWSDPDGATRRAADSGAPAWLPVFWVVYAIGMLARAATMATGTVSSAGEVESANPYLATIASLAGIAAIALVFHTRGRPLQVLLVLGVLGAGELGWGMVTQSKTPAIGIALALALRIGRVGLDRRRALALVGTGAVVIAAFGWLQSFKTVGAATDATFQLNYPAPLRPFLPLLTRFDLFQAATDVYAAVGPPWYTPGQAAGAALLAFIPAQLGVTKVTSGTVWAELVRGSSVDMREVSVSLAEGHLSEGLLLAGLPGVLVESLILLAVLLLVVRGLESKHIFLAAWALTMVQTPALFERGVLGIAETAGKGLQGALAIWLLTIMLKWLRWGPAGAPTTDRPSQVPADPVRLRVEPTGERS</sequence>
<organism evidence="3 4">
    <name type="scientific">Enemella evansiae</name>
    <dbReference type="NCBI Taxonomy" id="2016499"/>
    <lineage>
        <taxon>Bacteria</taxon>
        <taxon>Bacillati</taxon>
        <taxon>Actinomycetota</taxon>
        <taxon>Actinomycetes</taxon>
        <taxon>Propionibacteriales</taxon>
        <taxon>Propionibacteriaceae</taxon>
        <taxon>Enemella</taxon>
    </lineage>
</organism>
<evidence type="ECO:0000313" key="4">
    <source>
        <dbReference type="Proteomes" id="UP000215896"/>
    </source>
</evidence>
<keyword evidence="2" id="KW-0472">Membrane</keyword>
<name>A0A255FZN2_9ACTN</name>
<evidence type="ECO:0008006" key="5">
    <source>
        <dbReference type="Google" id="ProtNLM"/>
    </source>
</evidence>
<gene>
    <name evidence="3" type="ORF">CGZ94_19465</name>
</gene>
<reference evidence="3 4" key="1">
    <citation type="submission" date="2017-07" db="EMBL/GenBank/DDBJ databases">
        <title>Draft whole genome sequences of clinical Proprionibacteriaceae strains.</title>
        <authorList>
            <person name="Bernier A.-M."/>
            <person name="Bernard K."/>
            <person name="Domingo M.-C."/>
        </authorList>
    </citation>
    <scope>NUCLEOTIDE SEQUENCE [LARGE SCALE GENOMIC DNA]</scope>
    <source>
        <strain evidence="3 4">NML 030167</strain>
    </source>
</reference>
<feature type="region of interest" description="Disordered" evidence="1">
    <location>
        <begin position="448"/>
        <end position="473"/>
    </location>
</feature>
<dbReference type="OrthoDB" id="4505771at2"/>